<keyword evidence="1" id="KW-0472">Membrane</keyword>
<feature type="transmembrane region" description="Helical" evidence="1">
    <location>
        <begin position="18"/>
        <end position="36"/>
    </location>
</feature>
<evidence type="ECO:0000313" key="2">
    <source>
        <dbReference type="EMBL" id="GJD44170.1"/>
    </source>
</evidence>
<accession>A0ABQ4QH44</accession>
<keyword evidence="3" id="KW-1185">Reference proteome</keyword>
<proteinExistence type="predicted"/>
<evidence type="ECO:0008006" key="4">
    <source>
        <dbReference type="Google" id="ProtNLM"/>
    </source>
</evidence>
<dbReference type="InterPro" id="IPR019629">
    <property type="entry name" value="Uncharacterised_HI1736/YgjV"/>
</dbReference>
<dbReference type="Proteomes" id="UP001055117">
    <property type="component" value="Unassembled WGS sequence"/>
</dbReference>
<organism evidence="2 3">
    <name type="scientific">Methylobacterium cerastii</name>
    <dbReference type="NCBI Taxonomy" id="932741"/>
    <lineage>
        <taxon>Bacteria</taxon>
        <taxon>Pseudomonadati</taxon>
        <taxon>Pseudomonadota</taxon>
        <taxon>Alphaproteobacteria</taxon>
        <taxon>Hyphomicrobiales</taxon>
        <taxon>Methylobacteriaceae</taxon>
        <taxon>Methylobacterium</taxon>
    </lineage>
</organism>
<sequence>MTVIELALIGWAAAKPHLDLFGTLGLLLGFIAGIMPHRRGMLLASAGCAAAFGLHYLHLGAFTGTAMCAIAVLQNFVSMRAIGPEGRAAWVAPLFAATTLVTVGMTLATWSGWPSACAGLGALLATGARLQGDPQGMRRLFLGASLCWAVHNGLVGSVFGLTCDLLTVSGLTLSLIRHQRRTPHALSAT</sequence>
<dbReference type="EMBL" id="BPQG01000029">
    <property type="protein sequence ID" value="GJD44170.1"/>
    <property type="molecule type" value="Genomic_DNA"/>
</dbReference>
<evidence type="ECO:0000313" key="3">
    <source>
        <dbReference type="Proteomes" id="UP001055117"/>
    </source>
</evidence>
<evidence type="ECO:0000256" key="1">
    <source>
        <dbReference type="SAM" id="Phobius"/>
    </source>
</evidence>
<keyword evidence="1" id="KW-0812">Transmembrane</keyword>
<reference evidence="2 3" key="1">
    <citation type="journal article" date="2021" name="Front. Microbiol.">
        <title>Comprehensive Comparative Genomics and Phenotyping of Methylobacterium Species.</title>
        <authorList>
            <person name="Alessa O."/>
            <person name="Ogura Y."/>
            <person name="Fujitani Y."/>
            <person name="Takami H."/>
            <person name="Hayashi T."/>
            <person name="Sahin N."/>
            <person name="Tani A."/>
        </authorList>
    </citation>
    <scope>NUCLEOTIDE SEQUENCE [LARGE SCALE GENOMIC DNA]</scope>
    <source>
        <strain evidence="2 3">DSM 23679</strain>
    </source>
</reference>
<comment type="caution">
    <text evidence="2">The sequence shown here is derived from an EMBL/GenBank/DDBJ whole genome shotgun (WGS) entry which is preliminary data.</text>
</comment>
<feature type="transmembrane region" description="Helical" evidence="1">
    <location>
        <begin position="88"/>
        <end position="107"/>
    </location>
</feature>
<dbReference type="Pfam" id="PF10688">
    <property type="entry name" value="Imp-YgjV"/>
    <property type="match status" value="1"/>
</dbReference>
<feature type="transmembrane region" description="Helical" evidence="1">
    <location>
        <begin position="56"/>
        <end position="76"/>
    </location>
</feature>
<dbReference type="RefSeq" id="WP_147754664.1">
    <property type="nucleotide sequence ID" value="NZ_BPQG01000029.1"/>
</dbReference>
<gene>
    <name evidence="2" type="ORF">AFCDBAGC_2034</name>
</gene>
<name>A0ABQ4QH44_9HYPH</name>
<keyword evidence="1" id="KW-1133">Transmembrane helix</keyword>
<protein>
    <recommendedName>
        <fullName evidence="4">YgjV family protein</fullName>
    </recommendedName>
</protein>